<dbReference type="Gene3D" id="3.90.1200.10">
    <property type="match status" value="1"/>
</dbReference>
<evidence type="ECO:0000259" key="2">
    <source>
        <dbReference type="Pfam" id="PF01636"/>
    </source>
</evidence>
<sequence length="314" mass="37149">MWRPNILEEACRRFTGKTTPLQSLSGIYKNMYEYTHNGHPHILKLIPIAARGAELLDTELQWVNYLKENGISTPHFIQSKEMRYVEVIHKLPFPCCVISFKKLKGKQVKHHQNEWNEQLFRSWGKAMGKMHMLSKKDWSKQPLHFSQWNEGEIYYRDLSFAGEKILRKWEKSIKTICDLKQTKQNYGLIHNHLTPESFLVANDGKPLIFDFSHCKFHFFAYDISVALYDACMVMKPAERGLFKNIFLNAFIDGYQSENELDSNWKEWVDFFIEFRFLFLYFSSYLNPTGLSPTQKEKLYQMRLKIERGTPAFSA</sequence>
<comment type="similarity">
    <text evidence="1">Belongs to the pseudomonas-type ThrB family.</text>
</comment>
<comment type="caution">
    <text evidence="3">The sequence shown here is derived from an EMBL/GenBank/DDBJ whole genome shotgun (WGS) entry which is preliminary data.</text>
</comment>
<evidence type="ECO:0000313" key="4">
    <source>
        <dbReference type="Proteomes" id="UP000251213"/>
    </source>
</evidence>
<dbReference type="EMBL" id="QJKK01000010">
    <property type="protein sequence ID" value="RAL22015.1"/>
    <property type="molecule type" value="Genomic_DNA"/>
</dbReference>
<accession>A0A364K229</accession>
<evidence type="ECO:0000256" key="1">
    <source>
        <dbReference type="ARBA" id="ARBA00038240"/>
    </source>
</evidence>
<dbReference type="PANTHER" id="PTHR21064:SF6">
    <property type="entry name" value="AMINOGLYCOSIDE PHOSPHOTRANSFERASE DOMAIN-CONTAINING PROTEIN"/>
    <property type="match status" value="1"/>
</dbReference>
<dbReference type="GO" id="GO:0004413">
    <property type="term" value="F:homoserine kinase activity"/>
    <property type="evidence" value="ECO:0007669"/>
    <property type="project" value="TreeGrafter"/>
</dbReference>
<dbReference type="SUPFAM" id="SSF56112">
    <property type="entry name" value="Protein kinase-like (PK-like)"/>
    <property type="match status" value="1"/>
</dbReference>
<keyword evidence="4" id="KW-1185">Reference proteome</keyword>
<feature type="domain" description="Aminoglycoside phosphotransferase" evidence="2">
    <location>
        <begin position="31"/>
        <end position="235"/>
    </location>
</feature>
<dbReference type="InterPro" id="IPR002575">
    <property type="entry name" value="Aminoglycoside_PTrfase"/>
</dbReference>
<dbReference type="Proteomes" id="UP000251213">
    <property type="component" value="Unassembled WGS sequence"/>
</dbReference>
<evidence type="ECO:0000313" key="3">
    <source>
        <dbReference type="EMBL" id="RAL22015.1"/>
    </source>
</evidence>
<organism evidence="3 4">
    <name type="scientific">Thermoflavimicrobium daqui</name>
    <dbReference type="NCBI Taxonomy" id="2137476"/>
    <lineage>
        <taxon>Bacteria</taxon>
        <taxon>Bacillati</taxon>
        <taxon>Bacillota</taxon>
        <taxon>Bacilli</taxon>
        <taxon>Bacillales</taxon>
        <taxon>Thermoactinomycetaceae</taxon>
        <taxon>Thermoflavimicrobium</taxon>
    </lineage>
</organism>
<dbReference type="Pfam" id="PF01636">
    <property type="entry name" value="APH"/>
    <property type="match status" value="1"/>
</dbReference>
<protein>
    <recommendedName>
        <fullName evidence="2">Aminoglycoside phosphotransferase domain-containing protein</fullName>
    </recommendedName>
</protein>
<dbReference type="RefSeq" id="WP_113659858.1">
    <property type="nucleotide sequence ID" value="NZ_KZ845672.1"/>
</dbReference>
<gene>
    <name evidence="3" type="ORF">DL897_14475</name>
</gene>
<name>A0A364K229_9BACL</name>
<proteinExistence type="inferred from homology"/>
<dbReference type="InterPro" id="IPR050249">
    <property type="entry name" value="Pseudomonas-type_ThrB"/>
</dbReference>
<dbReference type="OrthoDB" id="4030632at2"/>
<dbReference type="InterPro" id="IPR011009">
    <property type="entry name" value="Kinase-like_dom_sf"/>
</dbReference>
<dbReference type="GO" id="GO:0009088">
    <property type="term" value="P:threonine biosynthetic process"/>
    <property type="evidence" value="ECO:0007669"/>
    <property type="project" value="TreeGrafter"/>
</dbReference>
<dbReference type="PANTHER" id="PTHR21064">
    <property type="entry name" value="AMINOGLYCOSIDE PHOSPHOTRANSFERASE DOMAIN-CONTAINING PROTEIN-RELATED"/>
    <property type="match status" value="1"/>
</dbReference>
<dbReference type="AlphaFoldDB" id="A0A364K229"/>
<reference evidence="3 4" key="1">
    <citation type="submission" date="2018-06" db="EMBL/GenBank/DDBJ databases">
        <title>Thermoflavimicrobium daqus sp. nov., a thermophilic microbe isolated from Moutai-flavour Daqu.</title>
        <authorList>
            <person name="Wang X."/>
            <person name="Zhou H."/>
        </authorList>
    </citation>
    <scope>NUCLEOTIDE SEQUENCE [LARGE SCALE GENOMIC DNA]</scope>
    <source>
        <strain evidence="3 4">FBKL4.011</strain>
    </source>
</reference>
<reference evidence="3 4" key="2">
    <citation type="submission" date="2018-06" db="EMBL/GenBank/DDBJ databases">
        <authorList>
            <person name="Zhirakovskaya E."/>
        </authorList>
    </citation>
    <scope>NUCLEOTIDE SEQUENCE [LARGE SCALE GENOMIC DNA]</scope>
    <source>
        <strain evidence="3 4">FBKL4.011</strain>
    </source>
</reference>